<evidence type="ECO:0000313" key="2">
    <source>
        <dbReference type="EMBL" id="OYW99573.1"/>
    </source>
</evidence>
<dbReference type="EMBL" id="NCDQ01000386">
    <property type="protein sequence ID" value="OYW99573.1"/>
    <property type="molecule type" value="Genomic_DNA"/>
</dbReference>
<comment type="caution">
    <text evidence="2">The sequence shown here is derived from an EMBL/GenBank/DDBJ whole genome shotgun (WGS) entry which is preliminary data.</text>
</comment>
<sequence length="168" mass="18297">MIHHLSVSAADPKGAAEFFADVMNGVVVDFQPNPGSYMVFKADGHGTGIEIYPAGSVMVPNGDPGAVWELQPADADRRTSTHFALSVDKSQDEVMEKAKARGWKAYVCDRGGHFHVIEVWIENTWLVELLPPAFAAEYLGFAGMVCEMADPNRALDSHQPQARTLEPA</sequence>
<dbReference type="PROSITE" id="PS51819">
    <property type="entry name" value="VOC"/>
    <property type="match status" value="1"/>
</dbReference>
<evidence type="ECO:0000313" key="3">
    <source>
        <dbReference type="Proteomes" id="UP000215616"/>
    </source>
</evidence>
<reference evidence="2 3" key="1">
    <citation type="submission" date="2017-03" db="EMBL/GenBank/DDBJ databases">
        <title>Lifting the veil on microbial sulfur biogeochemistry in mining wastewaters.</title>
        <authorList>
            <person name="Kantor R.S."/>
            <person name="Colenbrander Nelson T."/>
            <person name="Marshall S."/>
            <person name="Bennett D."/>
            <person name="Apte S."/>
            <person name="Camacho D."/>
            <person name="Thomas B.C."/>
            <person name="Warren L.A."/>
            <person name="Banfield J.F."/>
        </authorList>
    </citation>
    <scope>NUCLEOTIDE SEQUENCE [LARGE SCALE GENOMIC DNA]</scope>
    <source>
        <strain evidence="2">32-67-7</strain>
    </source>
</reference>
<proteinExistence type="predicted"/>
<dbReference type="InterPro" id="IPR029068">
    <property type="entry name" value="Glyas_Bleomycin-R_OHBP_Dase"/>
</dbReference>
<dbReference type="Proteomes" id="UP000215616">
    <property type="component" value="Unassembled WGS sequence"/>
</dbReference>
<feature type="domain" description="VOC" evidence="1">
    <location>
        <begin position="1"/>
        <end position="132"/>
    </location>
</feature>
<dbReference type="Gene3D" id="3.10.180.10">
    <property type="entry name" value="2,3-Dihydroxybiphenyl 1,2-Dioxygenase, domain 1"/>
    <property type="match status" value="1"/>
</dbReference>
<name>A0A258CW27_CAUVI</name>
<dbReference type="AlphaFoldDB" id="A0A258CW27"/>
<organism evidence="2 3">
    <name type="scientific">Caulobacter vibrioides</name>
    <name type="common">Caulobacter crescentus</name>
    <dbReference type="NCBI Taxonomy" id="155892"/>
    <lineage>
        <taxon>Bacteria</taxon>
        <taxon>Pseudomonadati</taxon>
        <taxon>Pseudomonadota</taxon>
        <taxon>Alphaproteobacteria</taxon>
        <taxon>Caulobacterales</taxon>
        <taxon>Caulobacteraceae</taxon>
        <taxon>Caulobacter</taxon>
    </lineage>
</organism>
<dbReference type="SUPFAM" id="SSF54593">
    <property type="entry name" value="Glyoxalase/Bleomycin resistance protein/Dihydroxybiphenyl dioxygenase"/>
    <property type="match status" value="1"/>
</dbReference>
<gene>
    <name evidence="2" type="ORF">B7Z12_17845</name>
</gene>
<evidence type="ECO:0000259" key="1">
    <source>
        <dbReference type="PROSITE" id="PS51819"/>
    </source>
</evidence>
<protein>
    <recommendedName>
        <fullName evidence="1">VOC domain-containing protein</fullName>
    </recommendedName>
</protein>
<dbReference type="InterPro" id="IPR037523">
    <property type="entry name" value="VOC_core"/>
</dbReference>
<accession>A0A258CW27</accession>